<dbReference type="InterPro" id="IPR013078">
    <property type="entry name" value="His_Pase_superF_clade-1"/>
</dbReference>
<sequence length="205" mass="22397">MTEIVLLRHGETEWDKQNRLHGLAPVPLTMAGRDAVESIGRELASAYEFDRVYTAGTRAARETIALVRLAGVAHSGTVDPAWGPREAGIFQGLAYEELELVGERNTPRSDVDVLSSHPRGGENHNEARRRVLTKWRWLCENARDETVLVVTHDFPIATVRASVAETSTVGNVAAYAPGKCSKTTVSISGDEQSVSEPEIEHGELV</sequence>
<dbReference type="GO" id="GO:0006096">
    <property type="term" value="P:glycolytic process"/>
    <property type="evidence" value="ECO:0007669"/>
    <property type="project" value="UniProtKB-KW"/>
</dbReference>
<dbReference type="Pfam" id="PF00300">
    <property type="entry name" value="His_Phos_1"/>
    <property type="match status" value="1"/>
</dbReference>
<feature type="region of interest" description="Disordered" evidence="5">
    <location>
        <begin position="183"/>
        <end position="205"/>
    </location>
</feature>
<accession>A0ABD5X8B7</accession>
<evidence type="ECO:0000313" key="7">
    <source>
        <dbReference type="Proteomes" id="UP001596414"/>
    </source>
</evidence>
<dbReference type="InterPro" id="IPR005952">
    <property type="entry name" value="Phosphogly_mut1"/>
</dbReference>
<dbReference type="InterPro" id="IPR029033">
    <property type="entry name" value="His_PPase_superfam"/>
</dbReference>
<reference evidence="6 7" key="1">
    <citation type="journal article" date="2014" name="Int. J. Syst. Evol. Microbiol.">
        <title>Complete genome sequence of Corynebacterium casei LMG S-19264T (=DSM 44701T), isolated from a smear-ripened cheese.</title>
        <authorList>
            <consortium name="US DOE Joint Genome Institute (JGI-PGF)"/>
            <person name="Walter F."/>
            <person name="Albersmeier A."/>
            <person name="Kalinowski J."/>
            <person name="Ruckert C."/>
        </authorList>
    </citation>
    <scope>NUCLEOTIDE SEQUENCE [LARGE SCALE GENOMIC DNA]</scope>
    <source>
        <strain evidence="6 7">CGMCC 4.7215</strain>
    </source>
</reference>
<comment type="caution">
    <text evidence="6">The sequence shown here is derived from an EMBL/GenBank/DDBJ whole genome shotgun (WGS) entry which is preliminary data.</text>
</comment>
<dbReference type="PANTHER" id="PTHR11931">
    <property type="entry name" value="PHOSPHOGLYCERATE MUTASE"/>
    <property type="match status" value="1"/>
</dbReference>
<feature type="compositionally biased region" description="Polar residues" evidence="5">
    <location>
        <begin position="183"/>
        <end position="195"/>
    </location>
</feature>
<comment type="similarity">
    <text evidence="1">Belongs to the phosphoglycerate mutase family. BPG-dependent PGAM subfamily.</text>
</comment>
<evidence type="ECO:0000256" key="5">
    <source>
        <dbReference type="SAM" id="MobiDB-lite"/>
    </source>
</evidence>
<evidence type="ECO:0000256" key="4">
    <source>
        <dbReference type="ARBA" id="ARBA00023235"/>
    </source>
</evidence>
<dbReference type="GO" id="GO:0004619">
    <property type="term" value="F:phosphoglycerate mutase activity"/>
    <property type="evidence" value="ECO:0007669"/>
    <property type="project" value="UniProtKB-EC"/>
</dbReference>
<evidence type="ECO:0000256" key="2">
    <source>
        <dbReference type="ARBA" id="ARBA00012028"/>
    </source>
</evidence>
<evidence type="ECO:0000313" key="6">
    <source>
        <dbReference type="EMBL" id="MFC7125193.1"/>
    </source>
</evidence>
<name>A0ABD5X8B7_9EURY</name>
<dbReference type="Gene3D" id="3.40.50.1240">
    <property type="entry name" value="Phosphoglycerate mutase-like"/>
    <property type="match status" value="1"/>
</dbReference>
<dbReference type="SMART" id="SM00855">
    <property type="entry name" value="PGAM"/>
    <property type="match status" value="1"/>
</dbReference>
<evidence type="ECO:0000256" key="3">
    <source>
        <dbReference type="ARBA" id="ARBA00023152"/>
    </source>
</evidence>
<protein>
    <recommendedName>
        <fullName evidence="2">phosphoglycerate mutase (2,3-diphosphoglycerate-dependent)</fullName>
        <ecNumber evidence="2">5.4.2.11</ecNumber>
    </recommendedName>
</protein>
<dbReference type="Proteomes" id="UP001596414">
    <property type="component" value="Unassembled WGS sequence"/>
</dbReference>
<gene>
    <name evidence="6" type="ORF">ACFQJ7_03950</name>
</gene>
<keyword evidence="4" id="KW-0413">Isomerase</keyword>
<dbReference type="EC" id="5.4.2.11" evidence="2"/>
<organism evidence="6 7">
    <name type="scientific">Halovenus rubra</name>
    <dbReference type="NCBI Taxonomy" id="869890"/>
    <lineage>
        <taxon>Archaea</taxon>
        <taxon>Methanobacteriati</taxon>
        <taxon>Methanobacteriota</taxon>
        <taxon>Stenosarchaea group</taxon>
        <taxon>Halobacteria</taxon>
        <taxon>Halobacteriales</taxon>
        <taxon>Haloarculaceae</taxon>
        <taxon>Halovenus</taxon>
    </lineage>
</organism>
<dbReference type="CDD" id="cd07067">
    <property type="entry name" value="HP_PGM_like"/>
    <property type="match status" value="1"/>
</dbReference>
<keyword evidence="3" id="KW-0324">Glycolysis</keyword>
<evidence type="ECO:0000256" key="1">
    <source>
        <dbReference type="ARBA" id="ARBA00006717"/>
    </source>
</evidence>
<dbReference type="AlphaFoldDB" id="A0ABD5X8B7"/>
<dbReference type="RefSeq" id="WP_267636192.1">
    <property type="nucleotide sequence ID" value="NZ_JAODIY010000004.1"/>
</dbReference>
<dbReference type="EMBL" id="JBHSZQ010000004">
    <property type="protein sequence ID" value="MFC7125193.1"/>
    <property type="molecule type" value="Genomic_DNA"/>
</dbReference>
<dbReference type="SUPFAM" id="SSF53254">
    <property type="entry name" value="Phosphoglycerate mutase-like"/>
    <property type="match status" value="1"/>
</dbReference>
<proteinExistence type="inferred from homology"/>